<sequence>MKTQIVALSIDKVQTVLFDVIQGHEQEKQTEEKTLKQIMSASQEISNDFHKAIEEKFEVKEADILIACSGVFIFSCEISVESIEKKLNELFAEYYESSQGKKKIRFTYFEKNEMTDINVIQEAKKRLKSNREFSQVIEKNSDKLFAFKKGKKANESEVDRGEFPYFSRTINDLYYSESGEDGEAKKRFRIAVIKADLDGMGDMFKGITKYKRYKDISVILNERVSLDFLHKVAEEHAPSNQKEWVFPLYMAGDDMFFAVYLPNLVRGIDVCRDIMERINEKLDVSPEQKLSMSVGVSITFNKEPIRYYLDMVEEQLACAKQAELDKCESQILPNCDMKIAINKIVFFDINREQVKKQKKLLGPKKTEEKQGINRIMDNNLNWSFFVDDLNLIDKIRQDEETKDKIGTTSFFYGLLQKITKEEVANNLEYMIQLMYHLQIQNTNESRLYETELLLKWKIIKLIYKRDARSRKGRTIHLGNKKIKQQFESYLRLLLLFSDERFGLIQKSKVTKIKLKSENKKQIQQELFMKPIHYIHDLLIPKYGKELVEIFVKIVPFNKTRKIKSEYVQCLSIDKSMFFNLRKIEKVSIEKAAYMIGLKNDEKVKEISNEEEEDIKEIDGQGEEEEKNPYKLYFDREGFLTYGMKKWDANFVDAIMLIYEYNDKLIKYKSFWNNKKEGNKNER</sequence>
<evidence type="ECO:0000256" key="2">
    <source>
        <dbReference type="ARBA" id="ARBA00023118"/>
    </source>
</evidence>
<dbReference type="Pfam" id="PF22335">
    <property type="entry name" value="Cas10-Cmr2_palm2"/>
    <property type="match status" value="1"/>
</dbReference>
<dbReference type="RefSeq" id="WP_262065823.1">
    <property type="nucleotide sequence ID" value="NZ_JAMXOD010000007.1"/>
</dbReference>
<dbReference type="EMBL" id="JAMZFW010000007">
    <property type="protein sequence ID" value="MCP1102035.1"/>
    <property type="molecule type" value="Genomic_DNA"/>
</dbReference>
<protein>
    <recommendedName>
        <fullName evidence="3">Cas10/Cmr2 second palm domain-containing protein</fullName>
    </recommendedName>
</protein>
<evidence type="ECO:0000313" key="5">
    <source>
        <dbReference type="Proteomes" id="UP001523566"/>
    </source>
</evidence>
<feature type="domain" description="Cas10/Cmr2 second palm" evidence="3">
    <location>
        <begin position="189"/>
        <end position="323"/>
    </location>
</feature>
<comment type="caution">
    <text evidence="4">The sequence shown here is derived from an EMBL/GenBank/DDBJ whole genome shotgun (WGS) entry which is preliminary data.</text>
</comment>
<dbReference type="Proteomes" id="UP001523566">
    <property type="component" value="Unassembled WGS sequence"/>
</dbReference>
<reference evidence="4 5" key="1">
    <citation type="journal article" date="2022" name="Genome Biol. Evol.">
        <title>Host diet, physiology and behaviors set the stage for Lachnospiraceae cladogenesis.</title>
        <authorList>
            <person name="Vera-Ponce De Leon A."/>
            <person name="Schneider M."/>
            <person name="Jahnes B.C."/>
            <person name="Sadowski V."/>
            <person name="Camuy-Velez L.A."/>
            <person name="Duan J."/>
            <person name="Sabree Z.L."/>
        </authorList>
    </citation>
    <scope>NUCLEOTIDE SEQUENCE [LARGE SCALE GENOMIC DNA]</scope>
    <source>
        <strain evidence="4 5">PAL113</strain>
    </source>
</reference>
<name>A0ABT1E877_9FIRM</name>
<evidence type="ECO:0000313" key="4">
    <source>
        <dbReference type="EMBL" id="MCP1102035.1"/>
    </source>
</evidence>
<keyword evidence="5" id="KW-1185">Reference proteome</keyword>
<evidence type="ECO:0000256" key="1">
    <source>
        <dbReference type="ARBA" id="ARBA00022741"/>
    </source>
</evidence>
<dbReference type="InterPro" id="IPR043128">
    <property type="entry name" value="Rev_trsase/Diguanyl_cyclase"/>
</dbReference>
<keyword evidence="2" id="KW-0051">Antiviral defense</keyword>
<dbReference type="Gene3D" id="3.30.70.270">
    <property type="match status" value="1"/>
</dbReference>
<accession>A0ABT1E877</accession>
<evidence type="ECO:0000259" key="3">
    <source>
        <dbReference type="Pfam" id="PF22335"/>
    </source>
</evidence>
<gene>
    <name evidence="4" type="ORF">NK125_06340</name>
</gene>
<dbReference type="InterPro" id="IPR054767">
    <property type="entry name" value="Cas10-Cmr2_palm2"/>
</dbReference>
<organism evidence="4 5">
    <name type="scientific">Aequitasia blattaphilus</name>
    <dbReference type="NCBI Taxonomy" id="2949332"/>
    <lineage>
        <taxon>Bacteria</taxon>
        <taxon>Bacillati</taxon>
        <taxon>Bacillota</taxon>
        <taxon>Clostridia</taxon>
        <taxon>Lachnospirales</taxon>
        <taxon>Lachnospiraceae</taxon>
        <taxon>Aequitasia</taxon>
    </lineage>
</organism>
<keyword evidence="1" id="KW-0547">Nucleotide-binding</keyword>
<proteinExistence type="predicted"/>